<dbReference type="UniPathway" id="UPA00193"/>
<dbReference type="PANTHER" id="PTHR48099:SF5">
    <property type="entry name" value="C-1-TETRAHYDROFOLATE SYNTHASE, CYTOPLASMIC"/>
    <property type="match status" value="1"/>
</dbReference>
<comment type="caution">
    <text evidence="14">The sequence shown here is derived from an EMBL/GenBank/DDBJ whole genome shotgun (WGS) entry which is preliminary data.</text>
</comment>
<evidence type="ECO:0000259" key="12">
    <source>
        <dbReference type="Pfam" id="PF00763"/>
    </source>
</evidence>
<evidence type="ECO:0000256" key="4">
    <source>
        <dbReference type="ARBA" id="ARBA00022755"/>
    </source>
</evidence>
<gene>
    <name evidence="11" type="primary">folD</name>
    <name evidence="14" type="ORF">cpu_19410</name>
</gene>
<dbReference type="Pfam" id="PF00763">
    <property type="entry name" value="THF_DHG_CYH"/>
    <property type="match status" value="1"/>
</dbReference>
<comment type="catalytic activity">
    <reaction evidence="11">
        <text>(6R)-5,10-methylene-5,6,7,8-tetrahydrofolate + NADP(+) = (6R)-5,10-methenyltetrahydrofolate + NADPH</text>
        <dbReference type="Rhea" id="RHEA:22812"/>
        <dbReference type="ChEBI" id="CHEBI:15636"/>
        <dbReference type="ChEBI" id="CHEBI:57455"/>
        <dbReference type="ChEBI" id="CHEBI:57783"/>
        <dbReference type="ChEBI" id="CHEBI:58349"/>
        <dbReference type="EC" id="1.5.1.5"/>
    </reaction>
</comment>
<feature type="domain" description="Tetrahydrofolate dehydrogenase/cyclohydrolase catalytic" evidence="12">
    <location>
        <begin position="5"/>
        <end position="119"/>
    </location>
</feature>
<dbReference type="EC" id="3.5.4.9" evidence="11"/>
<dbReference type="Gene3D" id="3.40.50.10860">
    <property type="entry name" value="Leucine Dehydrogenase, chain A, domain 1"/>
    <property type="match status" value="1"/>
</dbReference>
<keyword evidence="5 11" id="KW-0378">Hydrolase</keyword>
<evidence type="ECO:0000256" key="3">
    <source>
        <dbReference type="ARBA" id="ARBA00022605"/>
    </source>
</evidence>
<sequence>MAERLTGKPVADAIKEELKGKVADLKAKGIVPKLGIVRVGARPDDLYYEGGAKKTCESVGMEYEVFEYPQDIDQESFEKAITEIGARKDIHGILMFSPLPKHLNERKIRSLIPVEKDVDSLTLGSAGKVFADDPTGFPPCTPTAVMEILKYYNIPLEGKRAVVLGRSLVVGKPAAILLLRENATVTICHSRTKNLPEVCREADILVAAVGRAKMVKENYVKPGMVVIDVGINEDPDNPGKYCGDVDFDKVEPIVDKITPVPGGVGSVTTAVLCKHTVRACELLNGLA</sequence>
<comment type="subunit">
    <text evidence="11">Homodimer.</text>
</comment>
<dbReference type="InterPro" id="IPR000672">
    <property type="entry name" value="THF_DH/CycHdrlase"/>
</dbReference>
<dbReference type="OrthoDB" id="9803580at2"/>
<evidence type="ECO:0000256" key="2">
    <source>
        <dbReference type="ARBA" id="ARBA00022563"/>
    </source>
</evidence>
<dbReference type="InterPro" id="IPR046346">
    <property type="entry name" value="Aminoacid_DH-like_N_sf"/>
</dbReference>
<comment type="similarity">
    <text evidence="11">Belongs to the tetrahydrofolate dehydrogenase/cyclohydrolase family.</text>
</comment>
<dbReference type="PANTHER" id="PTHR48099">
    <property type="entry name" value="C-1-TETRAHYDROFOLATE SYNTHASE, CYTOPLASMIC-RELATED"/>
    <property type="match status" value="1"/>
</dbReference>
<evidence type="ECO:0000256" key="11">
    <source>
        <dbReference type="HAMAP-Rule" id="MF_01576"/>
    </source>
</evidence>
<dbReference type="GO" id="GO:0004477">
    <property type="term" value="F:methenyltetrahydrofolate cyclohydrolase activity"/>
    <property type="evidence" value="ECO:0007669"/>
    <property type="project" value="UniProtKB-UniRule"/>
</dbReference>
<organism evidence="14 15">
    <name type="scientific">Carboxydothermus pertinax</name>
    <dbReference type="NCBI Taxonomy" id="870242"/>
    <lineage>
        <taxon>Bacteria</taxon>
        <taxon>Bacillati</taxon>
        <taxon>Bacillota</taxon>
        <taxon>Clostridia</taxon>
        <taxon>Thermoanaerobacterales</taxon>
        <taxon>Thermoanaerobacteraceae</taxon>
        <taxon>Carboxydothermus</taxon>
    </lineage>
</organism>
<keyword evidence="7 11" id="KW-0560">Oxidoreductase</keyword>
<keyword evidence="8 11" id="KW-0368">Histidine biosynthesis</keyword>
<feature type="domain" description="Tetrahydrofolate dehydrogenase/cyclohydrolase NAD(P)-binding" evidence="13">
    <location>
        <begin position="139"/>
        <end position="281"/>
    </location>
</feature>
<dbReference type="PRINTS" id="PR00085">
    <property type="entry name" value="THFDHDRGNASE"/>
</dbReference>
<keyword evidence="9 11" id="KW-0486">Methionine biosynthesis</keyword>
<reference evidence="15" key="1">
    <citation type="submission" date="2016-12" db="EMBL/GenBank/DDBJ databases">
        <title>Draft Genome Sequences od Carboxydothermus pertinax and islandicus, Hydrogenogenic Carboxydotrophic Bacteria.</title>
        <authorList>
            <person name="Fukuyama Y."/>
            <person name="Ohmae K."/>
            <person name="Yoneda Y."/>
            <person name="Yoshida T."/>
            <person name="Sako Y."/>
        </authorList>
    </citation>
    <scope>NUCLEOTIDE SEQUENCE [LARGE SCALE GENOMIC DNA]</scope>
    <source>
        <strain evidence="15">Ug1</strain>
    </source>
</reference>
<proteinExistence type="inferred from homology"/>
<dbReference type="InterPro" id="IPR020631">
    <property type="entry name" value="THF_DH/CycHdrlase_NAD-bd_dom"/>
</dbReference>
<comment type="pathway">
    <text evidence="1 11">One-carbon metabolism; tetrahydrofolate interconversion.</text>
</comment>
<keyword evidence="6 11" id="KW-0521">NADP</keyword>
<keyword evidence="10 11" id="KW-0511">Multifunctional enzyme</keyword>
<dbReference type="InterPro" id="IPR020630">
    <property type="entry name" value="THF_DH/CycHdrlase_cat_dom"/>
</dbReference>
<evidence type="ECO:0000256" key="9">
    <source>
        <dbReference type="ARBA" id="ARBA00023167"/>
    </source>
</evidence>
<feature type="binding site" evidence="11">
    <location>
        <begin position="165"/>
        <end position="167"/>
    </location>
    <ligand>
        <name>NADP(+)</name>
        <dbReference type="ChEBI" id="CHEBI:58349"/>
    </ligand>
</feature>
<dbReference type="HAMAP" id="MF_01576">
    <property type="entry name" value="THF_DHG_CYH"/>
    <property type="match status" value="1"/>
</dbReference>
<name>A0A1L8CX16_9THEO</name>
<comment type="function">
    <text evidence="11">Catalyzes the oxidation of 5,10-methylenetetrahydrofolate to 5,10-methenyltetrahydrofolate and then the hydrolysis of 5,10-methenyltetrahydrofolate to 10-formyltetrahydrofolate.</text>
</comment>
<evidence type="ECO:0000256" key="8">
    <source>
        <dbReference type="ARBA" id="ARBA00023102"/>
    </source>
</evidence>
<dbReference type="GO" id="GO:0035999">
    <property type="term" value="P:tetrahydrofolate interconversion"/>
    <property type="evidence" value="ECO:0007669"/>
    <property type="project" value="UniProtKB-UniRule"/>
</dbReference>
<evidence type="ECO:0000256" key="1">
    <source>
        <dbReference type="ARBA" id="ARBA00004777"/>
    </source>
</evidence>
<evidence type="ECO:0000256" key="7">
    <source>
        <dbReference type="ARBA" id="ARBA00023002"/>
    </source>
</evidence>
<dbReference type="CDD" id="cd01080">
    <property type="entry name" value="NAD_bind_m-THF_DH_Cyclohyd"/>
    <property type="match status" value="1"/>
</dbReference>
<dbReference type="FunFam" id="3.40.50.720:FF:000094">
    <property type="entry name" value="Bifunctional protein FolD"/>
    <property type="match status" value="1"/>
</dbReference>
<dbReference type="GO" id="GO:0009086">
    <property type="term" value="P:methionine biosynthetic process"/>
    <property type="evidence" value="ECO:0007669"/>
    <property type="project" value="UniProtKB-KW"/>
</dbReference>
<dbReference type="GO" id="GO:0005829">
    <property type="term" value="C:cytosol"/>
    <property type="evidence" value="ECO:0007669"/>
    <property type="project" value="TreeGrafter"/>
</dbReference>
<dbReference type="InterPro" id="IPR036291">
    <property type="entry name" value="NAD(P)-bd_dom_sf"/>
</dbReference>
<comment type="caution">
    <text evidence="11">Lacks conserved residue(s) required for the propagation of feature annotation.</text>
</comment>
<accession>A0A1L8CX16</accession>
<feature type="binding site" evidence="11">
    <location>
        <position position="231"/>
    </location>
    <ligand>
        <name>NADP(+)</name>
        <dbReference type="ChEBI" id="CHEBI:58349"/>
    </ligand>
</feature>
<dbReference type="GO" id="GO:0000105">
    <property type="term" value="P:L-histidine biosynthetic process"/>
    <property type="evidence" value="ECO:0007669"/>
    <property type="project" value="UniProtKB-KW"/>
</dbReference>
<dbReference type="GO" id="GO:0006164">
    <property type="term" value="P:purine nucleotide biosynthetic process"/>
    <property type="evidence" value="ECO:0007669"/>
    <property type="project" value="UniProtKB-KW"/>
</dbReference>
<keyword evidence="4 11" id="KW-0658">Purine biosynthesis</keyword>
<evidence type="ECO:0000313" key="15">
    <source>
        <dbReference type="Proteomes" id="UP000187485"/>
    </source>
</evidence>
<evidence type="ECO:0000313" key="14">
    <source>
        <dbReference type="EMBL" id="GAV23431.1"/>
    </source>
</evidence>
<keyword evidence="3 11" id="KW-0028">Amino-acid biosynthesis</keyword>
<dbReference type="SUPFAM" id="SSF51735">
    <property type="entry name" value="NAD(P)-binding Rossmann-fold domains"/>
    <property type="match status" value="1"/>
</dbReference>
<dbReference type="SUPFAM" id="SSF53223">
    <property type="entry name" value="Aminoacid dehydrogenase-like, N-terminal domain"/>
    <property type="match status" value="1"/>
</dbReference>
<dbReference type="STRING" id="870242.cpu_19410"/>
<evidence type="ECO:0000256" key="5">
    <source>
        <dbReference type="ARBA" id="ARBA00022801"/>
    </source>
</evidence>
<evidence type="ECO:0000259" key="13">
    <source>
        <dbReference type="Pfam" id="PF02882"/>
    </source>
</evidence>
<dbReference type="Proteomes" id="UP000187485">
    <property type="component" value="Unassembled WGS sequence"/>
</dbReference>
<dbReference type="EC" id="1.5.1.5" evidence="11"/>
<protein>
    <recommendedName>
        <fullName evidence="11">Bifunctional protein FolD</fullName>
    </recommendedName>
    <domain>
        <recommendedName>
            <fullName evidence="11">Methylenetetrahydrofolate dehydrogenase</fullName>
            <ecNumber evidence="11">1.5.1.5</ecNumber>
        </recommendedName>
    </domain>
    <domain>
        <recommendedName>
            <fullName evidence="11">Methenyltetrahydrofolate cyclohydrolase</fullName>
            <ecNumber evidence="11">3.5.4.9</ecNumber>
        </recommendedName>
    </domain>
</protein>
<keyword evidence="2 11" id="KW-0554">One-carbon metabolism</keyword>
<dbReference type="AlphaFoldDB" id="A0A1L8CX16"/>
<keyword evidence="15" id="KW-1185">Reference proteome</keyword>
<comment type="catalytic activity">
    <reaction evidence="11">
        <text>(6R)-5,10-methenyltetrahydrofolate + H2O = (6R)-10-formyltetrahydrofolate + H(+)</text>
        <dbReference type="Rhea" id="RHEA:23700"/>
        <dbReference type="ChEBI" id="CHEBI:15377"/>
        <dbReference type="ChEBI" id="CHEBI:15378"/>
        <dbReference type="ChEBI" id="CHEBI:57455"/>
        <dbReference type="ChEBI" id="CHEBI:195366"/>
        <dbReference type="EC" id="3.5.4.9"/>
    </reaction>
</comment>
<evidence type="ECO:0000256" key="10">
    <source>
        <dbReference type="ARBA" id="ARBA00023268"/>
    </source>
</evidence>
<dbReference type="Gene3D" id="3.40.50.720">
    <property type="entry name" value="NAD(P)-binding Rossmann-like Domain"/>
    <property type="match status" value="1"/>
</dbReference>
<dbReference type="RefSeq" id="WP_075859848.1">
    <property type="nucleotide sequence ID" value="NZ_BDJK01000055.1"/>
</dbReference>
<dbReference type="Pfam" id="PF02882">
    <property type="entry name" value="THF_DHG_CYH_C"/>
    <property type="match status" value="1"/>
</dbReference>
<dbReference type="EMBL" id="BDJK01000055">
    <property type="protein sequence ID" value="GAV23431.1"/>
    <property type="molecule type" value="Genomic_DNA"/>
</dbReference>
<evidence type="ECO:0000256" key="6">
    <source>
        <dbReference type="ARBA" id="ARBA00022857"/>
    </source>
</evidence>
<dbReference type="GO" id="GO:0004488">
    <property type="term" value="F:methylenetetrahydrofolate dehydrogenase (NADP+) activity"/>
    <property type="evidence" value="ECO:0007669"/>
    <property type="project" value="UniProtKB-UniRule"/>
</dbReference>